<evidence type="ECO:0000259" key="3">
    <source>
        <dbReference type="Pfam" id="PF13538"/>
    </source>
</evidence>
<feature type="domain" description="TrwC relaxase" evidence="2">
    <location>
        <begin position="8"/>
        <end position="321"/>
    </location>
</feature>
<evidence type="ECO:0000313" key="5">
    <source>
        <dbReference type="Proteomes" id="UP000320209"/>
    </source>
</evidence>
<gene>
    <name evidence="4" type="ORF">FB381_4373</name>
</gene>
<comment type="caution">
    <text evidence="4">The sequence shown here is derived from an EMBL/GenBank/DDBJ whole genome shotgun (WGS) entry which is preliminary data.</text>
</comment>
<evidence type="ECO:0000259" key="2">
    <source>
        <dbReference type="Pfam" id="PF08751"/>
    </source>
</evidence>
<evidence type="ECO:0000313" key="4">
    <source>
        <dbReference type="EMBL" id="TQL70440.1"/>
    </source>
</evidence>
<dbReference type="Proteomes" id="UP000320209">
    <property type="component" value="Unassembled WGS sequence"/>
</dbReference>
<dbReference type="Gene3D" id="3.40.50.300">
    <property type="entry name" value="P-loop containing nucleotide triphosphate hydrolases"/>
    <property type="match status" value="2"/>
</dbReference>
<dbReference type="SUPFAM" id="SSF52540">
    <property type="entry name" value="P-loop containing nucleoside triphosphate hydrolases"/>
    <property type="match status" value="2"/>
</dbReference>
<accession>A0A543AD26</accession>
<dbReference type="InterPro" id="IPR014862">
    <property type="entry name" value="TrwC"/>
</dbReference>
<feature type="region of interest" description="Disordered" evidence="1">
    <location>
        <begin position="1145"/>
        <end position="1164"/>
    </location>
</feature>
<dbReference type="RefSeq" id="WP_040756910.1">
    <property type="nucleotide sequence ID" value="NZ_VFOV01000001.1"/>
</dbReference>
<dbReference type="Pfam" id="PF13538">
    <property type="entry name" value="UvrD_C_2"/>
    <property type="match status" value="1"/>
</dbReference>
<dbReference type="CDD" id="cd18809">
    <property type="entry name" value="SF1_C_RecD"/>
    <property type="match status" value="1"/>
</dbReference>
<keyword evidence="5" id="KW-1185">Reference proteome</keyword>
<dbReference type="EMBL" id="VFOV01000001">
    <property type="protein sequence ID" value="TQL70440.1"/>
    <property type="molecule type" value="Genomic_DNA"/>
</dbReference>
<dbReference type="NCBIfam" id="NF041492">
    <property type="entry name" value="MobF"/>
    <property type="match status" value="1"/>
</dbReference>
<proteinExistence type="predicted"/>
<sequence>MTIHKLAAGSGYEYLTRQVAAGDSTELGSTALADYYEAEGEAPGQWVGAGLAAFAGDGIGSGDVVTAGQMGHLFGAGEHPVAGRPLGRRTRSDGVAGFDLTFSPVKSVSALWAVAPPEIARAIEQAHDAAVHDALAYVEHDVLFTREGTDGVRQVETRGLIAAAFRHRDSRAGDPDLHTHVAVANKVQAKHSGRWLTVYGRVLFQHTVAISETYNTALEYRLGEALGVTFTERANPRERRPVREAVGVSARLCRLWSRRARDIDRRENDLVTAFVVEHGRPPTEPERLRLVQQANLETRAPKHEPRAEADQRRLWRRQASEFLGSESTLDAMIRTALDVSRSDRGPRSGGPMEAHLIRAMAVAVITELETRRATWQSWHLRAEAERQVRMAGSGRVAADDLPALVDDVVVAAVGMSVPLTPDDDPVLLRADLREPGGLRRSDGTSVYRHTGADHYTSQRILQAEQLLVDAAGLGSDFAFSPEEIDIVLAASTVAGVRLNDGQRALVHALAGGHRVRLALAPAGSGKTTAVEVLAAVWTANGYDAIGLAPSAAAAKVLQDATGLPCETLAKIDDEILTHNHAGRDHRNGLSTRIGPETLVVIDEAGMADTLTLDRVVTFCLSRGAMIRLLGDDQQLSAVGAGGVLRDIAHRHGADRLEEVVRFIDPGEAAASLDLRDGDRAAIGFYLDHDRVHTGDEDTTMAEVLAAWQHDREHGLDALMLAPTRDMVATLNQLARTQRLGGVDPRTQVELADGNQASVGDTIITRHNQRRLAVSGTDWVKNGDRWTITRVRRGTLTVRHATTGLTAVLPADYVADHVELGYASTVHTAQGLTTDVVHGIVDGREDRQMLYTMLTRGRLENHVHVVLEPVDPVDADREQCTLPGIEEQLTAIQVLDEVVARDGAAVSATTTLRRGRSWSTQLHDASVRYGDAVTTGAQRVLGSGWEEAIEAAGVGPLPWLPSVPAGLARDESWGPYLAARARHVEVTADGFLNHAHGADAPTAMKNGKRPAWIARYADVLGDLHDTVALWRAAHDVPEDDPRPTGPAVNDPIAARFQRHLLRQLTVRHSDSVRRWHELIIHRTGTPAQDDHTRGEAIELARMLDTLHRRGHDASGLLDRALASRALPESHAIAALTYRIRKLTPHDPLQSRRESAGHASPSAFGL</sequence>
<dbReference type="InterPro" id="IPR027785">
    <property type="entry name" value="UvrD-like_helicase_C"/>
</dbReference>
<dbReference type="SUPFAM" id="SSF55464">
    <property type="entry name" value="Origin of replication-binding domain, RBD-like"/>
    <property type="match status" value="1"/>
</dbReference>
<protein>
    <submittedName>
        <fullName evidence="4">Conjugative relaxase-like TrwC/TraI family protein</fullName>
    </submittedName>
</protein>
<reference evidence="4 5" key="1">
    <citation type="submission" date="2019-06" db="EMBL/GenBank/DDBJ databases">
        <title>Sequencing the genomes of 1000 actinobacteria strains.</title>
        <authorList>
            <person name="Klenk H.-P."/>
        </authorList>
    </citation>
    <scope>NUCLEOTIDE SEQUENCE [LARGE SCALE GENOMIC DNA]</scope>
    <source>
        <strain evidence="4 5">DSM 25218</strain>
    </source>
</reference>
<dbReference type="Gene3D" id="2.30.30.940">
    <property type="match status" value="1"/>
</dbReference>
<feature type="domain" description="UvrD-like helicase C-terminal" evidence="3">
    <location>
        <begin position="820"/>
        <end position="857"/>
    </location>
</feature>
<name>A0A543AD26_9ACTN</name>
<evidence type="ECO:0000256" key="1">
    <source>
        <dbReference type="SAM" id="MobiDB-lite"/>
    </source>
</evidence>
<dbReference type="OrthoDB" id="4524286at2"/>
<dbReference type="Pfam" id="PF08751">
    <property type="entry name" value="TrwC"/>
    <property type="match status" value="1"/>
</dbReference>
<dbReference type="InterPro" id="IPR027417">
    <property type="entry name" value="P-loop_NTPase"/>
</dbReference>
<organism evidence="4 5">
    <name type="scientific">Nocardioides albertanoniae</name>
    <dbReference type="NCBI Taxonomy" id="1175486"/>
    <lineage>
        <taxon>Bacteria</taxon>
        <taxon>Bacillati</taxon>
        <taxon>Actinomycetota</taxon>
        <taxon>Actinomycetes</taxon>
        <taxon>Propionibacteriales</taxon>
        <taxon>Nocardioidaceae</taxon>
        <taxon>Nocardioides</taxon>
    </lineage>
</organism>
<dbReference type="Pfam" id="PF13604">
    <property type="entry name" value="AAA_30"/>
    <property type="match status" value="1"/>
</dbReference>
<dbReference type="AlphaFoldDB" id="A0A543AD26"/>